<dbReference type="EMBL" id="AHEJ01000065">
    <property type="protein sequence ID" value="EOP62709.1"/>
    <property type="molecule type" value="Genomic_DNA"/>
</dbReference>
<reference evidence="1 2" key="1">
    <citation type="submission" date="2012-12" db="EMBL/GenBank/DDBJ databases">
        <title>The Genome Sequence of Bacillus cereus ISP2954.</title>
        <authorList>
            <consortium name="The Broad Institute Genome Sequencing Platform"/>
            <consortium name="The Broad Institute Genome Sequencing Center for Infectious Disease"/>
            <person name="Feldgarden M."/>
            <person name="Van der Auwera G.A."/>
            <person name="Mahillon J."/>
            <person name="Duprez V."/>
            <person name="Timmery S."/>
            <person name="Mattelet C."/>
            <person name="Dierick K."/>
            <person name="Sun M."/>
            <person name="Yu Z."/>
            <person name="Zhu L."/>
            <person name="Hu X."/>
            <person name="Shank E.B."/>
            <person name="Swiecicka I."/>
            <person name="Hansen B.M."/>
            <person name="Andrup L."/>
            <person name="Walker B."/>
            <person name="Young S.K."/>
            <person name="Zeng Q."/>
            <person name="Gargeya S."/>
            <person name="Fitzgerald M."/>
            <person name="Haas B."/>
            <person name="Abouelleil A."/>
            <person name="Alvarado L."/>
            <person name="Arachchi H.M."/>
            <person name="Berlin A.M."/>
            <person name="Chapman S.B."/>
            <person name="Dewar J."/>
            <person name="Goldberg J."/>
            <person name="Griggs A."/>
            <person name="Gujja S."/>
            <person name="Hansen M."/>
            <person name="Howarth C."/>
            <person name="Imamovic A."/>
            <person name="Larimer J."/>
            <person name="McCowan C."/>
            <person name="Murphy C."/>
            <person name="Neiman D."/>
            <person name="Pearson M."/>
            <person name="Priest M."/>
            <person name="Roberts A."/>
            <person name="Saif S."/>
            <person name="Shea T."/>
            <person name="Sisk P."/>
            <person name="Sykes S."/>
            <person name="Wortman J."/>
            <person name="Nusbaum C."/>
            <person name="Birren B."/>
        </authorList>
    </citation>
    <scope>NUCLEOTIDE SEQUENCE [LARGE SCALE GENOMIC DNA]</scope>
    <source>
        <strain evidence="1 2">ISP2954</strain>
    </source>
</reference>
<comment type="caution">
    <text evidence="1">The sequence shown here is derived from an EMBL/GenBank/DDBJ whole genome shotgun (WGS) entry which is preliminary data.</text>
</comment>
<evidence type="ECO:0000313" key="1">
    <source>
        <dbReference type="EMBL" id="EOP62709.1"/>
    </source>
</evidence>
<proteinExistence type="predicted"/>
<gene>
    <name evidence="1" type="ORF">IGU_03688</name>
</gene>
<accession>A0A9W5VET4</accession>
<organism evidence="1 2">
    <name type="scientific">Bacillus cereus ISP2954</name>
    <dbReference type="NCBI Taxonomy" id="1053215"/>
    <lineage>
        <taxon>Bacteria</taxon>
        <taxon>Bacillati</taxon>
        <taxon>Bacillota</taxon>
        <taxon>Bacilli</taxon>
        <taxon>Bacillales</taxon>
        <taxon>Bacillaceae</taxon>
        <taxon>Bacillus</taxon>
        <taxon>Bacillus cereus group</taxon>
    </lineage>
</organism>
<sequence>MNGYFYRQSPMLTTIPKPWTPEIPWWYIPKPKPWPLADPYAHPYSIPTQHFQSYQQYHQYQPYR</sequence>
<protein>
    <submittedName>
        <fullName evidence="1">Uncharacterized protein</fullName>
    </submittedName>
</protein>
<dbReference type="AlphaFoldDB" id="A0A9W5VET4"/>
<dbReference type="Proteomes" id="UP000013989">
    <property type="component" value="Unassembled WGS sequence"/>
</dbReference>
<name>A0A9W5VET4_BACCE</name>
<evidence type="ECO:0000313" key="2">
    <source>
        <dbReference type="Proteomes" id="UP000013989"/>
    </source>
</evidence>